<comment type="pathway">
    <text evidence="2 15">Cofactor biosynthesis; adenosylcobalamin biosynthesis; adenosylcobalamin from cob(II)yrinate a,c-diamide: step 2/7.</text>
</comment>
<dbReference type="GO" id="GO:0009236">
    <property type="term" value="P:cobalamin biosynthetic process"/>
    <property type="evidence" value="ECO:0007669"/>
    <property type="project" value="UniProtKB-UniRule"/>
</dbReference>
<evidence type="ECO:0000313" key="17">
    <source>
        <dbReference type="EMBL" id="GGZ34669.1"/>
    </source>
</evidence>
<keyword evidence="9 15" id="KW-0067">ATP-binding</keyword>
<name>A0A918Q7B9_9CAUL</name>
<dbReference type="InterPro" id="IPR036451">
    <property type="entry name" value="CblAdoTrfase-like_sf"/>
</dbReference>
<accession>A0A918Q7B9</accession>
<keyword evidence="8 15" id="KW-0547">Nucleotide-binding</keyword>
<dbReference type="RefSeq" id="WP_189486424.1">
    <property type="nucleotide sequence ID" value="NZ_BMZB01000002.1"/>
</dbReference>
<evidence type="ECO:0000313" key="18">
    <source>
        <dbReference type="Proteomes" id="UP000662572"/>
    </source>
</evidence>
<evidence type="ECO:0000256" key="5">
    <source>
        <dbReference type="ARBA" id="ARBA00020963"/>
    </source>
</evidence>
<evidence type="ECO:0000256" key="11">
    <source>
        <dbReference type="ARBA" id="ARBA00033334"/>
    </source>
</evidence>
<comment type="caution">
    <text evidence="17">The sequence shown here is derived from an EMBL/GenBank/DDBJ whole genome shotgun (WGS) entry which is preliminary data.</text>
</comment>
<keyword evidence="15" id="KW-0169">Cobalamin biosynthesis</keyword>
<dbReference type="PANTHER" id="PTHR12213">
    <property type="entry name" value="CORRINOID ADENOSYLTRANSFERASE"/>
    <property type="match status" value="1"/>
</dbReference>
<reference evidence="17" key="1">
    <citation type="journal article" date="2014" name="Int. J. Syst. Evol. Microbiol.">
        <title>Complete genome sequence of Corynebacterium casei LMG S-19264T (=DSM 44701T), isolated from a smear-ripened cheese.</title>
        <authorList>
            <consortium name="US DOE Joint Genome Institute (JGI-PGF)"/>
            <person name="Walter F."/>
            <person name="Albersmeier A."/>
            <person name="Kalinowski J."/>
            <person name="Ruckert C."/>
        </authorList>
    </citation>
    <scope>NUCLEOTIDE SEQUENCE</scope>
    <source>
        <strain evidence="17">KCTC 32296</strain>
    </source>
</reference>
<comment type="catalytic activity">
    <reaction evidence="14 15">
        <text>2 cob(II)alamin + reduced [electron-transfer flavoprotein] + 2 ATP = 2 adenosylcob(III)alamin + 2 triphosphate + oxidized [electron-transfer flavoprotein] + 3 H(+)</text>
        <dbReference type="Rhea" id="RHEA:28671"/>
        <dbReference type="Rhea" id="RHEA-COMP:10685"/>
        <dbReference type="Rhea" id="RHEA-COMP:10686"/>
        <dbReference type="ChEBI" id="CHEBI:15378"/>
        <dbReference type="ChEBI" id="CHEBI:16304"/>
        <dbReference type="ChEBI" id="CHEBI:18036"/>
        <dbReference type="ChEBI" id="CHEBI:18408"/>
        <dbReference type="ChEBI" id="CHEBI:30616"/>
        <dbReference type="ChEBI" id="CHEBI:57692"/>
        <dbReference type="ChEBI" id="CHEBI:58307"/>
        <dbReference type="EC" id="2.5.1.17"/>
    </reaction>
</comment>
<keyword evidence="6" id="KW-0963">Cytoplasm</keyword>
<gene>
    <name evidence="17" type="ORF">GCM10011273_21390</name>
</gene>
<dbReference type="SUPFAM" id="SSF89028">
    <property type="entry name" value="Cobalamin adenosyltransferase-like"/>
    <property type="match status" value="1"/>
</dbReference>
<dbReference type="GO" id="GO:0005524">
    <property type="term" value="F:ATP binding"/>
    <property type="evidence" value="ECO:0007669"/>
    <property type="project" value="UniProtKB-UniRule"/>
</dbReference>
<dbReference type="Pfam" id="PF01923">
    <property type="entry name" value="Cob_adeno_trans"/>
    <property type="match status" value="1"/>
</dbReference>
<evidence type="ECO:0000256" key="12">
    <source>
        <dbReference type="ARBA" id="ARBA00033354"/>
    </source>
</evidence>
<evidence type="ECO:0000256" key="10">
    <source>
        <dbReference type="ARBA" id="ARBA00031529"/>
    </source>
</evidence>
<dbReference type="GO" id="GO:0008817">
    <property type="term" value="F:corrinoid adenosyltransferase activity"/>
    <property type="evidence" value="ECO:0007669"/>
    <property type="project" value="UniProtKB-UniRule"/>
</dbReference>
<evidence type="ECO:0000256" key="8">
    <source>
        <dbReference type="ARBA" id="ARBA00022741"/>
    </source>
</evidence>
<evidence type="ECO:0000256" key="15">
    <source>
        <dbReference type="RuleBase" id="RU366026"/>
    </source>
</evidence>
<dbReference type="AlphaFoldDB" id="A0A918Q7B9"/>
<keyword evidence="18" id="KW-1185">Reference proteome</keyword>
<evidence type="ECO:0000256" key="9">
    <source>
        <dbReference type="ARBA" id="ARBA00022840"/>
    </source>
</evidence>
<evidence type="ECO:0000256" key="4">
    <source>
        <dbReference type="ARBA" id="ARBA00012454"/>
    </source>
</evidence>
<comment type="catalytic activity">
    <reaction evidence="13 15">
        <text>2 cob(II)yrinate a,c diamide + reduced [electron-transfer flavoprotein] + 2 ATP = 2 adenosylcob(III)yrinate a,c-diamide + 2 triphosphate + oxidized [electron-transfer flavoprotein] + 3 H(+)</text>
        <dbReference type="Rhea" id="RHEA:11528"/>
        <dbReference type="Rhea" id="RHEA-COMP:10685"/>
        <dbReference type="Rhea" id="RHEA-COMP:10686"/>
        <dbReference type="ChEBI" id="CHEBI:15378"/>
        <dbReference type="ChEBI" id="CHEBI:18036"/>
        <dbReference type="ChEBI" id="CHEBI:30616"/>
        <dbReference type="ChEBI" id="CHEBI:57692"/>
        <dbReference type="ChEBI" id="CHEBI:58307"/>
        <dbReference type="ChEBI" id="CHEBI:58503"/>
        <dbReference type="ChEBI" id="CHEBI:58537"/>
        <dbReference type="EC" id="2.5.1.17"/>
    </reaction>
</comment>
<dbReference type="NCBIfam" id="TIGR00636">
    <property type="entry name" value="PduO_Nterm"/>
    <property type="match status" value="1"/>
</dbReference>
<dbReference type="InterPro" id="IPR029499">
    <property type="entry name" value="PduO-typ"/>
</dbReference>
<evidence type="ECO:0000256" key="2">
    <source>
        <dbReference type="ARBA" id="ARBA00005121"/>
    </source>
</evidence>
<evidence type="ECO:0000256" key="13">
    <source>
        <dbReference type="ARBA" id="ARBA00048555"/>
    </source>
</evidence>
<dbReference type="EC" id="2.5.1.17" evidence="4 15"/>
<reference evidence="17" key="2">
    <citation type="submission" date="2020-09" db="EMBL/GenBank/DDBJ databases">
        <authorList>
            <person name="Sun Q."/>
            <person name="Kim S."/>
        </authorList>
    </citation>
    <scope>NUCLEOTIDE SEQUENCE</scope>
    <source>
        <strain evidence="17">KCTC 32296</strain>
    </source>
</reference>
<dbReference type="GO" id="GO:0005737">
    <property type="term" value="C:cytoplasm"/>
    <property type="evidence" value="ECO:0007669"/>
    <property type="project" value="UniProtKB-SubCell"/>
</dbReference>
<proteinExistence type="inferred from homology"/>
<evidence type="ECO:0000256" key="7">
    <source>
        <dbReference type="ARBA" id="ARBA00022679"/>
    </source>
</evidence>
<dbReference type="FunFam" id="1.20.1200.10:FF:000003">
    <property type="entry name" value="ATP:cob(I)alamin adenosyltransferase"/>
    <property type="match status" value="1"/>
</dbReference>
<comment type="similarity">
    <text evidence="3 15">Belongs to the Cob(I)alamin adenosyltransferase family.</text>
</comment>
<organism evidence="17 18">
    <name type="scientific">Asticcacaulis endophyticus</name>
    <dbReference type="NCBI Taxonomy" id="1395890"/>
    <lineage>
        <taxon>Bacteria</taxon>
        <taxon>Pseudomonadati</taxon>
        <taxon>Pseudomonadota</taxon>
        <taxon>Alphaproteobacteria</taxon>
        <taxon>Caulobacterales</taxon>
        <taxon>Caulobacteraceae</taxon>
        <taxon>Asticcacaulis</taxon>
    </lineage>
</organism>
<keyword evidence="7 15" id="KW-0808">Transferase</keyword>
<evidence type="ECO:0000256" key="14">
    <source>
        <dbReference type="ARBA" id="ARBA00048692"/>
    </source>
</evidence>
<protein>
    <recommendedName>
        <fullName evidence="5 15">Corrinoid adenosyltransferase</fullName>
        <ecNumber evidence="4 15">2.5.1.17</ecNumber>
    </recommendedName>
    <alternativeName>
        <fullName evidence="10 15">Cob(II)alamin adenosyltransferase</fullName>
    </alternativeName>
    <alternativeName>
        <fullName evidence="12 15">Cob(II)yrinic acid a,c-diamide adenosyltransferase</fullName>
    </alternativeName>
    <alternativeName>
        <fullName evidence="11 15">Cobinamide/cobalamin adenosyltransferase</fullName>
    </alternativeName>
</protein>
<evidence type="ECO:0000256" key="1">
    <source>
        <dbReference type="ARBA" id="ARBA00004496"/>
    </source>
</evidence>
<feature type="domain" description="Cobalamin adenosyltransferase-like" evidence="16">
    <location>
        <begin position="7"/>
        <end position="176"/>
    </location>
</feature>
<dbReference type="Gene3D" id="1.20.1200.10">
    <property type="entry name" value="Cobalamin adenosyltransferase-like"/>
    <property type="match status" value="1"/>
</dbReference>
<dbReference type="InterPro" id="IPR016030">
    <property type="entry name" value="CblAdoTrfase-like"/>
</dbReference>
<comment type="subcellular location">
    <subcellularLocation>
        <location evidence="1">Cytoplasm</location>
    </subcellularLocation>
</comment>
<evidence type="ECO:0000259" key="16">
    <source>
        <dbReference type="Pfam" id="PF01923"/>
    </source>
</evidence>
<evidence type="ECO:0000256" key="3">
    <source>
        <dbReference type="ARBA" id="ARBA00007487"/>
    </source>
</evidence>
<sequence length="190" mass="20656">MVKLNKIYTRTGDSGDTGLADGARRLKSDARIRAFGSIDEANSMIGVARLYVAASPDFDPVLARVQNDLFDLGADLAVPEDGQPKSWTPIRIKAAQVTALEAEIDCYNAELSPLNSFILPAGNPLSAHLHLARTIARRAESDLVALMHTPDEVVNPEALKYLNRLSDLLFVLARYANNKGADDVLWVPST</sequence>
<dbReference type="Proteomes" id="UP000662572">
    <property type="component" value="Unassembled WGS sequence"/>
</dbReference>
<dbReference type="PANTHER" id="PTHR12213:SF0">
    <property type="entry name" value="CORRINOID ADENOSYLTRANSFERASE MMAB"/>
    <property type="match status" value="1"/>
</dbReference>
<dbReference type="EMBL" id="BMZB01000002">
    <property type="protein sequence ID" value="GGZ34669.1"/>
    <property type="molecule type" value="Genomic_DNA"/>
</dbReference>
<evidence type="ECO:0000256" key="6">
    <source>
        <dbReference type="ARBA" id="ARBA00022490"/>
    </source>
</evidence>